<dbReference type="OrthoDB" id="2153847at2759"/>
<proteinExistence type="predicted"/>
<dbReference type="Proteomes" id="UP000800040">
    <property type="component" value="Unassembled WGS sequence"/>
</dbReference>
<dbReference type="EMBL" id="ML975277">
    <property type="protein sequence ID" value="KAF1836132.1"/>
    <property type="molecule type" value="Genomic_DNA"/>
</dbReference>
<keyword evidence="3" id="KW-1185">Reference proteome</keyword>
<accession>A0A6A5KKB0</accession>
<name>A0A6A5KKB0_9PLEO</name>
<dbReference type="AlphaFoldDB" id="A0A6A5KKB0"/>
<sequence length="101" mass="10445">MKFTSTILLLSVAALSSARVLSVRQANAQSFTGALGGIAATPILDSGIEDRPFAVKADTFDNLGAALQRSCDQQFNGCANEANGGNPEFSTQDCAAQKGMC</sequence>
<gene>
    <name evidence="2" type="ORF">BDW02DRAFT_567331</name>
</gene>
<protein>
    <submittedName>
        <fullName evidence="2">Uncharacterized protein</fullName>
    </submittedName>
</protein>
<feature type="chain" id="PRO_5025551599" evidence="1">
    <location>
        <begin position="19"/>
        <end position="101"/>
    </location>
</feature>
<evidence type="ECO:0000256" key="1">
    <source>
        <dbReference type="SAM" id="SignalP"/>
    </source>
</evidence>
<organism evidence="2 3">
    <name type="scientific">Decorospora gaudefroyi</name>
    <dbReference type="NCBI Taxonomy" id="184978"/>
    <lineage>
        <taxon>Eukaryota</taxon>
        <taxon>Fungi</taxon>
        <taxon>Dikarya</taxon>
        <taxon>Ascomycota</taxon>
        <taxon>Pezizomycotina</taxon>
        <taxon>Dothideomycetes</taxon>
        <taxon>Pleosporomycetidae</taxon>
        <taxon>Pleosporales</taxon>
        <taxon>Pleosporineae</taxon>
        <taxon>Pleosporaceae</taxon>
        <taxon>Decorospora</taxon>
    </lineage>
</organism>
<feature type="signal peptide" evidence="1">
    <location>
        <begin position="1"/>
        <end position="18"/>
    </location>
</feature>
<reference evidence="2" key="1">
    <citation type="submission" date="2020-01" db="EMBL/GenBank/DDBJ databases">
        <authorList>
            <consortium name="DOE Joint Genome Institute"/>
            <person name="Haridas S."/>
            <person name="Albert R."/>
            <person name="Binder M."/>
            <person name="Bloem J."/>
            <person name="Labutti K."/>
            <person name="Salamov A."/>
            <person name="Andreopoulos B."/>
            <person name="Baker S.E."/>
            <person name="Barry K."/>
            <person name="Bills G."/>
            <person name="Bluhm B.H."/>
            <person name="Cannon C."/>
            <person name="Castanera R."/>
            <person name="Culley D.E."/>
            <person name="Daum C."/>
            <person name="Ezra D."/>
            <person name="Gonzalez J.B."/>
            <person name="Henrissat B."/>
            <person name="Kuo A."/>
            <person name="Liang C."/>
            <person name="Lipzen A."/>
            <person name="Lutzoni F."/>
            <person name="Magnuson J."/>
            <person name="Mondo S."/>
            <person name="Nolan M."/>
            <person name="Ohm R."/>
            <person name="Pangilinan J."/>
            <person name="Park H.-J."/>
            <person name="Ramirez L."/>
            <person name="Alfaro M."/>
            <person name="Sun H."/>
            <person name="Tritt A."/>
            <person name="Yoshinaga Y."/>
            <person name="Zwiers L.-H."/>
            <person name="Turgeon B.G."/>
            <person name="Goodwin S.B."/>
            <person name="Spatafora J.W."/>
            <person name="Crous P.W."/>
            <person name="Grigoriev I.V."/>
        </authorList>
    </citation>
    <scope>NUCLEOTIDE SEQUENCE</scope>
    <source>
        <strain evidence="2">P77</strain>
    </source>
</reference>
<keyword evidence="1" id="KW-0732">Signal</keyword>
<evidence type="ECO:0000313" key="2">
    <source>
        <dbReference type="EMBL" id="KAF1836132.1"/>
    </source>
</evidence>
<evidence type="ECO:0000313" key="3">
    <source>
        <dbReference type="Proteomes" id="UP000800040"/>
    </source>
</evidence>